<dbReference type="PANTHER" id="PTHR30466">
    <property type="entry name" value="FLAVIN REDUCTASE"/>
    <property type="match status" value="1"/>
</dbReference>
<evidence type="ECO:0000313" key="4">
    <source>
        <dbReference type="EMBL" id="MFH8589457.1"/>
    </source>
</evidence>
<dbReference type="RefSeq" id="WP_165484808.1">
    <property type="nucleotide sequence ID" value="NZ_CP108413.1"/>
</dbReference>
<organism evidence="4 5">
    <name type="scientific">Streptomyces celluloflavus</name>
    <dbReference type="NCBI Taxonomy" id="58344"/>
    <lineage>
        <taxon>Bacteria</taxon>
        <taxon>Bacillati</taxon>
        <taxon>Actinomycetota</taxon>
        <taxon>Actinomycetes</taxon>
        <taxon>Kitasatosporales</taxon>
        <taxon>Streptomycetaceae</taxon>
        <taxon>Streptomyces</taxon>
    </lineage>
</organism>
<proteinExistence type="predicted"/>
<dbReference type="PANTHER" id="PTHR30466:SF1">
    <property type="entry name" value="FMN REDUCTASE (NADH) RUTF"/>
    <property type="match status" value="1"/>
</dbReference>
<keyword evidence="1 4" id="KW-0560">Oxidoreductase</keyword>
<keyword evidence="5" id="KW-1185">Reference proteome</keyword>
<dbReference type="EMBL" id="JBIRGH010000032">
    <property type="protein sequence ID" value="MFH8589457.1"/>
    <property type="molecule type" value="Genomic_DNA"/>
</dbReference>
<accession>A0ABW7RMZ1</accession>
<comment type="caution">
    <text evidence="4">The sequence shown here is derived from an EMBL/GenBank/DDBJ whole genome shotgun (WGS) entry which is preliminary data.</text>
</comment>
<dbReference type="EC" id="1.5.1.-" evidence="4"/>
<dbReference type="SMART" id="SM00903">
    <property type="entry name" value="Flavin_Reduct"/>
    <property type="match status" value="1"/>
</dbReference>
<sequence>MASSGGADTDTRDDVDPTHLREAMGQFASGVTVVTTATGEQDDLDAHGMTANAFTSVSLRPALVLISVSNAATTHRRIAESGRYGISVLSADQKSLSEHFAGGAQRPDLVRFVWRDRLPLVADSLVQLTCTVRQSHLAGDHTVYIGAVDGLWNASGSPLVRYGKKMYILDISCQDGPSAPSRAEDALNGGQMGRPTYAR</sequence>
<evidence type="ECO:0000256" key="2">
    <source>
        <dbReference type="SAM" id="MobiDB-lite"/>
    </source>
</evidence>
<dbReference type="InterPro" id="IPR012349">
    <property type="entry name" value="Split_barrel_FMN-bd"/>
</dbReference>
<evidence type="ECO:0000313" key="5">
    <source>
        <dbReference type="Proteomes" id="UP001610990"/>
    </source>
</evidence>
<reference evidence="4 5" key="1">
    <citation type="submission" date="2024-10" db="EMBL/GenBank/DDBJ databases">
        <title>The Natural Products Discovery Center: Release of the First 8490 Sequenced Strains for Exploring Actinobacteria Biosynthetic Diversity.</title>
        <authorList>
            <person name="Kalkreuter E."/>
            <person name="Kautsar S.A."/>
            <person name="Yang D."/>
            <person name="Bader C.D."/>
            <person name="Teijaro C.N."/>
            <person name="Fluegel L."/>
            <person name="Davis C.M."/>
            <person name="Simpson J.R."/>
            <person name="Lauterbach L."/>
            <person name="Steele A.D."/>
            <person name="Gui C."/>
            <person name="Meng S."/>
            <person name="Li G."/>
            <person name="Viehrig K."/>
            <person name="Ye F."/>
            <person name="Su P."/>
            <person name="Kiefer A.F."/>
            <person name="Nichols A."/>
            <person name="Cepeda A.J."/>
            <person name="Yan W."/>
            <person name="Fan B."/>
            <person name="Jiang Y."/>
            <person name="Adhikari A."/>
            <person name="Zheng C.-J."/>
            <person name="Schuster L."/>
            <person name="Cowan T.M."/>
            <person name="Smanski M.J."/>
            <person name="Chevrette M.G."/>
            <person name="De Carvalho L.P.S."/>
            <person name="Shen B."/>
        </authorList>
    </citation>
    <scope>NUCLEOTIDE SEQUENCE [LARGE SCALE GENOMIC DNA]</scope>
    <source>
        <strain evidence="4 5">NPDC018013</strain>
    </source>
</reference>
<evidence type="ECO:0000259" key="3">
    <source>
        <dbReference type="SMART" id="SM00903"/>
    </source>
</evidence>
<dbReference type="InterPro" id="IPR002563">
    <property type="entry name" value="Flavin_Rdtase-like_dom"/>
</dbReference>
<evidence type="ECO:0000256" key="1">
    <source>
        <dbReference type="ARBA" id="ARBA00023002"/>
    </source>
</evidence>
<dbReference type="Gene3D" id="2.30.110.10">
    <property type="entry name" value="Electron Transport, Fmn-binding Protein, Chain A"/>
    <property type="match status" value="1"/>
</dbReference>
<feature type="domain" description="Flavin reductase like" evidence="3">
    <location>
        <begin position="24"/>
        <end position="168"/>
    </location>
</feature>
<feature type="region of interest" description="Disordered" evidence="2">
    <location>
        <begin position="179"/>
        <end position="199"/>
    </location>
</feature>
<dbReference type="Proteomes" id="UP001610990">
    <property type="component" value="Unassembled WGS sequence"/>
</dbReference>
<dbReference type="GeneID" id="97373412"/>
<name>A0ABW7RMZ1_9ACTN</name>
<protein>
    <submittedName>
        <fullName evidence="4">Flavin reductase family protein</fullName>
        <ecNumber evidence="4">1.5.1.-</ecNumber>
    </submittedName>
</protein>
<dbReference type="GO" id="GO:0016491">
    <property type="term" value="F:oxidoreductase activity"/>
    <property type="evidence" value="ECO:0007669"/>
    <property type="project" value="UniProtKB-KW"/>
</dbReference>
<dbReference type="SUPFAM" id="SSF50475">
    <property type="entry name" value="FMN-binding split barrel"/>
    <property type="match status" value="1"/>
</dbReference>
<dbReference type="InterPro" id="IPR050268">
    <property type="entry name" value="NADH-dep_flavin_reductase"/>
</dbReference>
<dbReference type="Pfam" id="PF01613">
    <property type="entry name" value="Flavin_Reduct"/>
    <property type="match status" value="1"/>
</dbReference>
<gene>
    <name evidence="4" type="ORF">ACH4GP_34645</name>
</gene>